<name>A0A1D3UMX6_TANFO</name>
<dbReference type="Proteomes" id="UP000182057">
    <property type="component" value="Unassembled WGS sequence"/>
</dbReference>
<dbReference type="Pfam" id="PF13365">
    <property type="entry name" value="Trypsin_2"/>
    <property type="match status" value="1"/>
</dbReference>
<proteinExistence type="predicted"/>
<keyword evidence="1" id="KW-0378">Hydrolase</keyword>
<sequence length="281" mass="31477">MDLSVIEQLCFSTVRIETTSYEGISFSGTGFFFNLPVDDKTLPLLVTNKHVVKGMNQGKFVMSECDENDNPIYTEHVVINIEENFEEKWISHPDSEIDLCVMPVNSIIQSSQKELGKRFFYRTFDNTIIPTIQQLQDVDIAEDILMIGYPNGLWDAVNNMPIVRRGITATDVKLNHNGKREFVIDAACFPGSSGSPIILFNKGGYTDKKGNLNWGRGRLMLLGILYAGPQLTVSGDIKIVTIPDVQEKALSISHIPNNLGYIIKSETLLDFVPIIKSIFKL</sequence>
<dbReference type="GO" id="GO:0008233">
    <property type="term" value="F:peptidase activity"/>
    <property type="evidence" value="ECO:0007669"/>
    <property type="project" value="UniProtKB-KW"/>
</dbReference>
<evidence type="ECO:0000313" key="1">
    <source>
        <dbReference type="EMBL" id="PDP42881.1"/>
    </source>
</evidence>
<dbReference type="RefSeq" id="WP_014225299.1">
    <property type="nucleotide sequence ID" value="NZ_CAJPTF010000043.1"/>
</dbReference>
<dbReference type="InterPro" id="IPR043504">
    <property type="entry name" value="Peptidase_S1_PA_chymotrypsin"/>
</dbReference>
<dbReference type="OMA" id="DQVNLMP"/>
<evidence type="ECO:0000313" key="3">
    <source>
        <dbReference type="Proteomes" id="UP000182057"/>
    </source>
</evidence>
<keyword evidence="1" id="KW-0645">Protease</keyword>
<reference evidence="2 3" key="1">
    <citation type="submission" date="2016-09" db="EMBL/GenBank/DDBJ databases">
        <authorList>
            <person name="Capua I."/>
            <person name="De Benedictis P."/>
            <person name="Joannis T."/>
            <person name="Lombin L.H."/>
            <person name="Cattoli G."/>
        </authorList>
    </citation>
    <scope>NUCLEOTIDE SEQUENCE [LARGE SCALE GENOMIC DNA]</scope>
    <source>
        <strain evidence="2 3">UB20</strain>
    </source>
</reference>
<evidence type="ECO:0000313" key="2">
    <source>
        <dbReference type="EMBL" id="SCQ22389.1"/>
    </source>
</evidence>
<gene>
    <name evidence="1" type="ORF">CLI86_11210</name>
    <name evidence="2" type="ORF">TFUB20_01699</name>
</gene>
<dbReference type="GeneID" id="34759077"/>
<reference evidence="1 4" key="2">
    <citation type="submission" date="2017-09" db="EMBL/GenBank/DDBJ databases">
        <title>Phase variable restriction modification systems are present in the genome sequences of periodontal pathogens Prevotella intermedia, Tannerella forsythia and Porphyromonas gingivalis.</title>
        <authorList>
            <person name="Haigh R.D."/>
            <person name="Crawford L."/>
            <person name="Ralph J."/>
            <person name="Wanford J."/>
            <person name="Vartoukian S.R."/>
            <person name="Hijazib K."/>
            <person name="Wade W."/>
            <person name="Oggioni M.R."/>
        </authorList>
    </citation>
    <scope>NUCLEOTIDE SEQUENCE [LARGE SCALE GENOMIC DNA]</scope>
    <source>
        <strain evidence="1 4">WW11663</strain>
    </source>
</reference>
<dbReference type="GO" id="GO:0006508">
    <property type="term" value="P:proteolysis"/>
    <property type="evidence" value="ECO:0007669"/>
    <property type="project" value="UniProtKB-KW"/>
</dbReference>
<organism evidence="2 3">
    <name type="scientific">Tannerella forsythia</name>
    <name type="common">Bacteroides forsythus</name>
    <dbReference type="NCBI Taxonomy" id="28112"/>
    <lineage>
        <taxon>Bacteria</taxon>
        <taxon>Pseudomonadati</taxon>
        <taxon>Bacteroidota</taxon>
        <taxon>Bacteroidia</taxon>
        <taxon>Bacteroidales</taxon>
        <taxon>Tannerellaceae</taxon>
        <taxon>Tannerella</taxon>
    </lineage>
</organism>
<protein>
    <submittedName>
        <fullName evidence="1">Serine protease</fullName>
    </submittedName>
</protein>
<dbReference type="Gene3D" id="2.40.10.10">
    <property type="entry name" value="Trypsin-like serine proteases"/>
    <property type="match status" value="2"/>
</dbReference>
<accession>A0A1D3UMX6</accession>
<dbReference type="EMBL" id="NSLJ01000035">
    <property type="protein sequence ID" value="PDP42881.1"/>
    <property type="molecule type" value="Genomic_DNA"/>
</dbReference>
<dbReference type="EMBL" id="FMMM01000060">
    <property type="protein sequence ID" value="SCQ22389.1"/>
    <property type="molecule type" value="Genomic_DNA"/>
</dbReference>
<dbReference type="SUPFAM" id="SSF50494">
    <property type="entry name" value="Trypsin-like serine proteases"/>
    <property type="match status" value="1"/>
</dbReference>
<evidence type="ECO:0000313" key="4">
    <source>
        <dbReference type="Proteomes" id="UP000219259"/>
    </source>
</evidence>
<dbReference type="Proteomes" id="UP000219259">
    <property type="component" value="Unassembled WGS sequence"/>
</dbReference>
<dbReference type="AlphaFoldDB" id="A0A1D3UMX6"/>
<dbReference type="InterPro" id="IPR009003">
    <property type="entry name" value="Peptidase_S1_PA"/>
</dbReference>